<protein>
    <submittedName>
        <fullName evidence="1">Uncharacterized protein</fullName>
    </submittedName>
</protein>
<proteinExistence type="predicted"/>
<comment type="caution">
    <text evidence="1">The sequence shown here is derived from an EMBL/GenBank/DDBJ whole genome shotgun (WGS) entry which is preliminary data.</text>
</comment>
<accession>A0ACC3NBR1</accession>
<gene>
    <name evidence="1" type="ORF">LTR37_008190</name>
</gene>
<evidence type="ECO:0000313" key="2">
    <source>
        <dbReference type="Proteomes" id="UP001281147"/>
    </source>
</evidence>
<dbReference type="EMBL" id="JAUTXU010000059">
    <property type="protein sequence ID" value="KAK3713940.1"/>
    <property type="molecule type" value="Genomic_DNA"/>
</dbReference>
<organism evidence="1 2">
    <name type="scientific">Vermiconidia calcicola</name>
    <dbReference type="NCBI Taxonomy" id="1690605"/>
    <lineage>
        <taxon>Eukaryota</taxon>
        <taxon>Fungi</taxon>
        <taxon>Dikarya</taxon>
        <taxon>Ascomycota</taxon>
        <taxon>Pezizomycotina</taxon>
        <taxon>Dothideomycetes</taxon>
        <taxon>Dothideomycetidae</taxon>
        <taxon>Mycosphaerellales</taxon>
        <taxon>Extremaceae</taxon>
        <taxon>Vermiconidia</taxon>
    </lineage>
</organism>
<keyword evidence="2" id="KW-1185">Reference proteome</keyword>
<evidence type="ECO:0000313" key="1">
    <source>
        <dbReference type="EMBL" id="KAK3713940.1"/>
    </source>
</evidence>
<sequence>MPALPPPSYTHAPDDAGDPYGLNAPMNVGRPLFQNYRGDNKAPEPAVIEAGRRPAPEPAPALAAVPAQGQARQQELNPDGPNPAKIARQKELRRNLQMALVLLLVCLATLLIWLWVEELGYTIDCSDHPNDPACSSDK</sequence>
<name>A0ACC3NBR1_9PEZI</name>
<dbReference type="Proteomes" id="UP001281147">
    <property type="component" value="Unassembled WGS sequence"/>
</dbReference>
<reference evidence="1" key="1">
    <citation type="submission" date="2023-07" db="EMBL/GenBank/DDBJ databases">
        <title>Black Yeasts Isolated from many extreme environments.</title>
        <authorList>
            <person name="Coleine C."/>
            <person name="Stajich J.E."/>
            <person name="Selbmann L."/>
        </authorList>
    </citation>
    <scope>NUCLEOTIDE SEQUENCE</scope>
    <source>
        <strain evidence="1">CCFEE 5714</strain>
    </source>
</reference>